<dbReference type="Proteomes" id="UP001165160">
    <property type="component" value="Unassembled WGS sequence"/>
</dbReference>
<proteinExistence type="predicted"/>
<gene>
    <name evidence="2" type="ORF">TrVE_jg9372</name>
</gene>
<organism evidence="2 3">
    <name type="scientific">Triparma verrucosa</name>
    <dbReference type="NCBI Taxonomy" id="1606542"/>
    <lineage>
        <taxon>Eukaryota</taxon>
        <taxon>Sar</taxon>
        <taxon>Stramenopiles</taxon>
        <taxon>Ochrophyta</taxon>
        <taxon>Bolidophyceae</taxon>
        <taxon>Parmales</taxon>
        <taxon>Triparmaceae</taxon>
        <taxon>Triparma</taxon>
    </lineage>
</organism>
<evidence type="ECO:0000313" key="3">
    <source>
        <dbReference type="Proteomes" id="UP001165160"/>
    </source>
</evidence>
<evidence type="ECO:0000256" key="1">
    <source>
        <dbReference type="SAM" id="Phobius"/>
    </source>
</evidence>
<feature type="transmembrane region" description="Helical" evidence="1">
    <location>
        <begin position="12"/>
        <end position="33"/>
    </location>
</feature>
<evidence type="ECO:0000313" key="2">
    <source>
        <dbReference type="EMBL" id="GMH48350.1"/>
    </source>
</evidence>
<dbReference type="AlphaFoldDB" id="A0A9W7DN79"/>
<dbReference type="EMBL" id="BRXX01000583">
    <property type="protein sequence ID" value="GMH48350.1"/>
    <property type="molecule type" value="Genomic_DNA"/>
</dbReference>
<keyword evidence="1" id="KW-0812">Transmembrane</keyword>
<reference evidence="3" key="1">
    <citation type="journal article" date="2023" name="Commun. Biol.">
        <title>Genome analysis of Parmales, the sister group of diatoms, reveals the evolutionary specialization of diatoms from phago-mixotrophs to photoautotrophs.</title>
        <authorList>
            <person name="Ban H."/>
            <person name="Sato S."/>
            <person name="Yoshikawa S."/>
            <person name="Yamada K."/>
            <person name="Nakamura Y."/>
            <person name="Ichinomiya M."/>
            <person name="Sato N."/>
            <person name="Blanc-Mathieu R."/>
            <person name="Endo H."/>
            <person name="Kuwata A."/>
            <person name="Ogata H."/>
        </authorList>
    </citation>
    <scope>NUCLEOTIDE SEQUENCE [LARGE SCALE GENOMIC DNA]</scope>
    <source>
        <strain evidence="3">NIES 3699</strain>
    </source>
</reference>
<comment type="caution">
    <text evidence="2">The sequence shown here is derived from an EMBL/GenBank/DDBJ whole genome shotgun (WGS) entry which is preliminary data.</text>
</comment>
<keyword evidence="1" id="KW-1133">Transmembrane helix</keyword>
<protein>
    <submittedName>
        <fullName evidence="2">Uncharacterized protein</fullName>
    </submittedName>
</protein>
<keyword evidence="3" id="KW-1185">Reference proteome</keyword>
<name>A0A9W7DN79_9STRA</name>
<sequence>MLSAQKIDRTTVLAVGWTGFATSFGTTISEIYASLKRQKCKLELTESGEVDRVSEIEQPVGECSWVYLREAVGKCSPQELSEFLCQTILIKGIEIFESVRSQRTFTTSAIDKDTIVFAVI</sequence>
<accession>A0A9W7DN79</accession>
<keyword evidence="1" id="KW-0472">Membrane</keyword>